<dbReference type="Pfam" id="PF11162">
    <property type="entry name" value="DUF2946"/>
    <property type="match status" value="1"/>
</dbReference>
<organism evidence="1 2">
    <name type="scientific">Rhodoferax saidenbachensis</name>
    <dbReference type="NCBI Taxonomy" id="1484693"/>
    <lineage>
        <taxon>Bacteria</taxon>
        <taxon>Pseudomonadati</taxon>
        <taxon>Pseudomonadota</taxon>
        <taxon>Betaproteobacteria</taxon>
        <taxon>Burkholderiales</taxon>
        <taxon>Comamonadaceae</taxon>
        <taxon>Rhodoferax</taxon>
    </lineage>
</organism>
<gene>
    <name evidence="1" type="ORF">J2X15_002040</name>
</gene>
<keyword evidence="2" id="KW-1185">Reference proteome</keyword>
<accession>A0ABU1ZMH1</accession>
<protein>
    <recommendedName>
        <fullName evidence="3">DUF2946 domain-containing protein</fullName>
    </recommendedName>
</protein>
<evidence type="ECO:0008006" key="3">
    <source>
        <dbReference type="Google" id="ProtNLM"/>
    </source>
</evidence>
<reference evidence="1 2" key="1">
    <citation type="submission" date="2023-07" db="EMBL/GenBank/DDBJ databases">
        <title>Sorghum-associated microbial communities from plants grown in Nebraska, USA.</title>
        <authorList>
            <person name="Schachtman D."/>
        </authorList>
    </citation>
    <scope>NUCLEOTIDE SEQUENCE [LARGE SCALE GENOMIC DNA]</scope>
    <source>
        <strain evidence="1 2">BE308</strain>
    </source>
</reference>
<evidence type="ECO:0000313" key="1">
    <source>
        <dbReference type="EMBL" id="MDR7306754.1"/>
    </source>
</evidence>
<dbReference type="InterPro" id="IPR021333">
    <property type="entry name" value="DUF2946"/>
</dbReference>
<name>A0ABU1ZMH1_9BURK</name>
<dbReference type="EMBL" id="JAVDXO010000004">
    <property type="protein sequence ID" value="MDR7306754.1"/>
    <property type="molecule type" value="Genomic_DNA"/>
</dbReference>
<comment type="caution">
    <text evidence="1">The sequence shown here is derived from an EMBL/GenBank/DDBJ whole genome shotgun (WGS) entry which is preliminary data.</text>
</comment>
<dbReference type="RefSeq" id="WP_310342233.1">
    <property type="nucleotide sequence ID" value="NZ_JAVDXO010000004.1"/>
</dbReference>
<proteinExistence type="predicted"/>
<dbReference type="Proteomes" id="UP001268089">
    <property type="component" value="Unassembled WGS sequence"/>
</dbReference>
<sequence length="120" mass="12063">MPSLQTLREARTIVRWMLVWFALSLGVAVASPVVNPQALTLVCSAAGGVQLKAGTDGDAPQPMGHTLDCVLCMVAGAPPAAPVVVQAPAALAHVQRSALAQRPVGAIVAASAARGPPALV</sequence>
<evidence type="ECO:0000313" key="2">
    <source>
        <dbReference type="Proteomes" id="UP001268089"/>
    </source>
</evidence>